<dbReference type="AlphaFoldDB" id="A0A1A3N152"/>
<name>A0A1A3N152_MYCAS</name>
<protein>
    <recommendedName>
        <fullName evidence="1">Peptidase C1A papain C-terminal domain-containing protein</fullName>
    </recommendedName>
</protein>
<comment type="caution">
    <text evidence="2">The sequence shown here is derived from an EMBL/GenBank/DDBJ whole genome shotgun (WGS) entry which is preliminary data.</text>
</comment>
<evidence type="ECO:0000313" key="2">
    <source>
        <dbReference type="EMBL" id="OBK15511.1"/>
    </source>
</evidence>
<sequence>MAPANKVVGMNARIGRRSILALAAAGALTAALPACGTADEEPYQLTSYGYDPDVPEPGVPEPPRPLREVPAAASVKTDWLPPVGRQTMPNCFVWATVYGLATFYAARHSNIPPITADRQAAPDYAYIRYQQSLQLSEPTCRGGQIVKCLNWLRDNGGTPSLAAAPNRGRQRSQSSCEANWSDYGARTIGPNAAFRIPEWKLTKITGPNGLASLRTVIAHGMPIAFGTYLYTDFPHYRGAPSAYVGNGNWMRDKEGKKAGHVMLITAYDDAYAPHTGAVRVQNSFGKRWGRDGFVWIAYETLVAMAQGSGVYVPDSI</sequence>
<dbReference type="SUPFAM" id="SSF54001">
    <property type="entry name" value="Cysteine proteinases"/>
    <property type="match status" value="1"/>
</dbReference>
<gene>
    <name evidence="2" type="ORF">A5635_08050</name>
</gene>
<dbReference type="GO" id="GO:0008234">
    <property type="term" value="F:cysteine-type peptidase activity"/>
    <property type="evidence" value="ECO:0007669"/>
    <property type="project" value="InterPro"/>
</dbReference>
<dbReference type="OrthoDB" id="5289073at2"/>
<dbReference type="GO" id="GO:0006508">
    <property type="term" value="P:proteolysis"/>
    <property type="evidence" value="ECO:0007669"/>
    <property type="project" value="InterPro"/>
</dbReference>
<evidence type="ECO:0000259" key="1">
    <source>
        <dbReference type="Pfam" id="PF00112"/>
    </source>
</evidence>
<dbReference type="RefSeq" id="WP_065037906.1">
    <property type="nucleotide sequence ID" value="NZ_LZLR01000221.1"/>
</dbReference>
<dbReference type="Gene3D" id="3.90.70.10">
    <property type="entry name" value="Cysteine proteinases"/>
    <property type="match status" value="1"/>
</dbReference>
<evidence type="ECO:0000313" key="3">
    <source>
        <dbReference type="Proteomes" id="UP000093819"/>
    </source>
</evidence>
<organism evidence="2 3">
    <name type="scientific">Mycobacterium asiaticum</name>
    <dbReference type="NCBI Taxonomy" id="1790"/>
    <lineage>
        <taxon>Bacteria</taxon>
        <taxon>Bacillati</taxon>
        <taxon>Actinomycetota</taxon>
        <taxon>Actinomycetes</taxon>
        <taxon>Mycobacteriales</taxon>
        <taxon>Mycobacteriaceae</taxon>
        <taxon>Mycobacterium</taxon>
    </lineage>
</organism>
<reference evidence="2 3" key="1">
    <citation type="submission" date="2016-06" db="EMBL/GenBank/DDBJ databases">
        <authorList>
            <person name="Kjaerup R.B."/>
            <person name="Dalgaard T.S."/>
            <person name="Juul-Madsen H.R."/>
        </authorList>
    </citation>
    <scope>NUCLEOTIDE SEQUENCE [LARGE SCALE GENOMIC DNA]</scope>
    <source>
        <strain evidence="2 3">1245335.1</strain>
    </source>
</reference>
<dbReference type="InterPro" id="IPR000668">
    <property type="entry name" value="Peptidase_C1A_C"/>
</dbReference>
<dbReference type="CDD" id="cd02619">
    <property type="entry name" value="Peptidase_C1"/>
    <property type="match status" value="1"/>
</dbReference>
<dbReference type="EMBL" id="LZLR01000221">
    <property type="protein sequence ID" value="OBK15511.1"/>
    <property type="molecule type" value="Genomic_DNA"/>
</dbReference>
<accession>A0A1A3N152</accession>
<feature type="domain" description="Peptidase C1A papain C-terminal" evidence="1">
    <location>
        <begin position="139"/>
        <end position="299"/>
    </location>
</feature>
<dbReference type="Pfam" id="PF00112">
    <property type="entry name" value="Peptidase_C1"/>
    <property type="match status" value="1"/>
</dbReference>
<dbReference type="InterPro" id="IPR038765">
    <property type="entry name" value="Papain-like_cys_pep_sf"/>
</dbReference>
<dbReference type="Proteomes" id="UP000093819">
    <property type="component" value="Unassembled WGS sequence"/>
</dbReference>
<proteinExistence type="predicted"/>